<name>A0A4R5PJ98_9HYPH</name>
<comment type="catalytic activity">
    <reaction evidence="8">
        <text>chloramphenicol + acetyl-CoA = chloramphenicol 3-acetate + CoA</text>
        <dbReference type="Rhea" id="RHEA:18421"/>
        <dbReference type="ChEBI" id="CHEBI:16730"/>
        <dbReference type="ChEBI" id="CHEBI:17698"/>
        <dbReference type="ChEBI" id="CHEBI:57287"/>
        <dbReference type="ChEBI" id="CHEBI:57288"/>
        <dbReference type="EC" id="2.3.1.28"/>
    </reaction>
</comment>
<dbReference type="Pfam" id="PF00132">
    <property type="entry name" value="Hexapep"/>
    <property type="match status" value="1"/>
</dbReference>
<dbReference type="InterPro" id="IPR050179">
    <property type="entry name" value="Trans_hexapeptide_repeat"/>
</dbReference>
<reference evidence="9 10" key="1">
    <citation type="journal article" date="2013" name="Int. J. Syst. Evol. Microbiol.">
        <title>Hoeflea suaedae sp. nov., an endophytic bacterium isolated from the root of the halophyte Suaeda maritima.</title>
        <authorList>
            <person name="Chung E.J."/>
            <person name="Park J.A."/>
            <person name="Pramanik P."/>
            <person name="Bibi F."/>
            <person name="Jeon C.O."/>
            <person name="Chung Y.R."/>
        </authorList>
    </citation>
    <scope>NUCLEOTIDE SEQUENCE [LARGE SCALE GENOMIC DNA]</scope>
    <source>
        <strain evidence="9 10">YC6898</strain>
    </source>
</reference>
<gene>
    <name evidence="9" type="ORF">E2A64_10375</name>
</gene>
<dbReference type="GO" id="GO:0046677">
    <property type="term" value="P:response to antibiotic"/>
    <property type="evidence" value="ECO:0007669"/>
    <property type="project" value="UniProtKB-KW"/>
</dbReference>
<evidence type="ECO:0000256" key="1">
    <source>
        <dbReference type="ARBA" id="ARBA00007274"/>
    </source>
</evidence>
<organism evidence="9 10">
    <name type="scientific">Pseudohoeflea suaedae</name>
    <dbReference type="NCBI Taxonomy" id="877384"/>
    <lineage>
        <taxon>Bacteria</taxon>
        <taxon>Pseudomonadati</taxon>
        <taxon>Pseudomonadota</taxon>
        <taxon>Alphaproteobacteria</taxon>
        <taxon>Hyphomicrobiales</taxon>
        <taxon>Rhizobiaceae</taxon>
        <taxon>Pseudohoeflea</taxon>
    </lineage>
</organism>
<evidence type="ECO:0000256" key="3">
    <source>
        <dbReference type="ARBA" id="ARBA00020291"/>
    </source>
</evidence>
<keyword evidence="10" id="KW-1185">Reference proteome</keyword>
<evidence type="ECO:0000256" key="2">
    <source>
        <dbReference type="ARBA" id="ARBA00013235"/>
    </source>
</evidence>
<dbReference type="EC" id="2.3.1.28" evidence="2"/>
<dbReference type="InterPro" id="IPR018357">
    <property type="entry name" value="Hexapep_transf_CS"/>
</dbReference>
<proteinExistence type="inferred from homology"/>
<dbReference type="PROSITE" id="PS00101">
    <property type="entry name" value="HEXAPEP_TRANSFERASES"/>
    <property type="match status" value="1"/>
</dbReference>
<dbReference type="GO" id="GO:0008811">
    <property type="term" value="F:chloramphenicol O-acetyltransferase activity"/>
    <property type="evidence" value="ECO:0007669"/>
    <property type="project" value="UniProtKB-EC"/>
</dbReference>
<dbReference type="EMBL" id="SMSI01000002">
    <property type="protein sequence ID" value="TDH35733.1"/>
    <property type="molecule type" value="Genomic_DNA"/>
</dbReference>
<dbReference type="InterPro" id="IPR001451">
    <property type="entry name" value="Hexapep"/>
</dbReference>
<dbReference type="Gene3D" id="2.160.10.10">
    <property type="entry name" value="Hexapeptide repeat proteins"/>
    <property type="match status" value="1"/>
</dbReference>
<comment type="caution">
    <text evidence="9">The sequence shown here is derived from an EMBL/GenBank/DDBJ whole genome shotgun (WGS) entry which is preliminary data.</text>
</comment>
<evidence type="ECO:0000313" key="9">
    <source>
        <dbReference type="EMBL" id="TDH35733.1"/>
    </source>
</evidence>
<evidence type="ECO:0000256" key="5">
    <source>
        <dbReference type="ARBA" id="ARBA00022737"/>
    </source>
</evidence>
<dbReference type="CDD" id="cd03349">
    <property type="entry name" value="LbH_XAT"/>
    <property type="match status" value="1"/>
</dbReference>
<sequence length="228" mass="25053">MSKHLVTVVSRPPEGQGDKFWAEPPSRTAKDIRWDTPVTVGAFSMLHGPGLVAHATIGRYCSIAPGSVIGSNEHAMEWLSTSSLVENPNLFDWHRQLSGREGPIRHFDAALPHTSIGNDVWIGYGAFIRSGVTVGDGAVIGGMANVIHDVPPYAIVVGNPARVVRYRFSEDIIELLLKTKWWRFSIADLSGFDLTNPKHACEQIIMAEAEDLLHPFNPGMVRADHLAR</sequence>
<dbReference type="SUPFAM" id="SSF51161">
    <property type="entry name" value="Trimeric LpxA-like enzymes"/>
    <property type="match status" value="1"/>
</dbReference>
<evidence type="ECO:0000256" key="7">
    <source>
        <dbReference type="ARBA" id="ARBA00023315"/>
    </source>
</evidence>
<keyword evidence="6" id="KW-0046">Antibiotic resistance</keyword>
<comment type="similarity">
    <text evidence="1">Belongs to the transferase hexapeptide repeat family.</text>
</comment>
<evidence type="ECO:0000256" key="6">
    <source>
        <dbReference type="ARBA" id="ARBA00023251"/>
    </source>
</evidence>
<keyword evidence="5" id="KW-0677">Repeat</keyword>
<dbReference type="InterPro" id="IPR011004">
    <property type="entry name" value="Trimer_LpxA-like_sf"/>
</dbReference>
<evidence type="ECO:0000256" key="4">
    <source>
        <dbReference type="ARBA" id="ARBA00022679"/>
    </source>
</evidence>
<dbReference type="AlphaFoldDB" id="A0A4R5PJ98"/>
<dbReference type="PANTHER" id="PTHR43300">
    <property type="entry name" value="ACETYLTRANSFERASE"/>
    <property type="match status" value="1"/>
</dbReference>
<dbReference type="OrthoDB" id="9815592at2"/>
<protein>
    <recommendedName>
        <fullName evidence="3">Chloramphenicol acetyltransferase</fullName>
        <ecNumber evidence="2">2.3.1.28</ecNumber>
    </recommendedName>
</protein>
<evidence type="ECO:0000256" key="8">
    <source>
        <dbReference type="ARBA" id="ARBA00047633"/>
    </source>
</evidence>
<accession>A0A4R5PJ98</accession>
<dbReference type="PANTHER" id="PTHR43300:SF12">
    <property type="entry name" value="CHLORAMPHENICOL ACETYLTRANSFERASE"/>
    <property type="match status" value="1"/>
</dbReference>
<evidence type="ECO:0000313" key="10">
    <source>
        <dbReference type="Proteomes" id="UP000295131"/>
    </source>
</evidence>
<keyword evidence="4 9" id="KW-0808">Transferase</keyword>
<dbReference type="Proteomes" id="UP000295131">
    <property type="component" value="Unassembled WGS sequence"/>
</dbReference>
<keyword evidence="7" id="KW-0012">Acyltransferase</keyword>